<dbReference type="GO" id="GO:0005737">
    <property type="term" value="C:cytoplasm"/>
    <property type="evidence" value="ECO:0007669"/>
    <property type="project" value="UniProtKB-ARBA"/>
</dbReference>
<dbReference type="Pfam" id="PF02803">
    <property type="entry name" value="Thiolase_C"/>
    <property type="match status" value="1"/>
</dbReference>
<dbReference type="Pfam" id="PF00108">
    <property type="entry name" value="Thiolase_N"/>
    <property type="match status" value="1"/>
</dbReference>
<dbReference type="InterPro" id="IPR016039">
    <property type="entry name" value="Thiolase-like"/>
</dbReference>
<evidence type="ECO:0000256" key="4">
    <source>
        <dbReference type="ARBA" id="ARBA00023315"/>
    </source>
</evidence>
<evidence type="ECO:0000313" key="10">
    <source>
        <dbReference type="Proteomes" id="UP000321805"/>
    </source>
</evidence>
<dbReference type="EMBL" id="CP042430">
    <property type="protein sequence ID" value="QEC47645.1"/>
    <property type="molecule type" value="Genomic_DNA"/>
</dbReference>
<sequence length="387" mass="40328">MPEAVIVDAVRTPVGRAFKGSLAPLRPDETLAFIVDALLERNPGVDPATVEELIAGCGMPQGLQANNIGRIAVLLSDKLGQATNGSTISRYCASGLDAIRIAANNVVAGQGDVYVAGGVEFVSRYNAQAEAAHPEDQNEHLHGTDGRPDAYIAMGLTAENVAERYGVSREDQDRYAQRSQERAVAAQEAGVFDREIVPVTLADGTVVGKDDGPRASSTYEKLATLEPAFKPGGTVTAGNACPLNDGAAAALVMSAAKAAELGLTPRARIITAATWGNEPEYMGVAPIGAIKKALDRAGMSISDIDVTELNEAFAAQVLPIAAEVGIDMDALNPHGGAIALGHPFGMTGVRIMTTLLNDLETLDGTIGLETMCVAQGQGEAMIIERLR</sequence>
<comment type="pathway">
    <text evidence="1">Lipid metabolism.</text>
</comment>
<evidence type="ECO:0000256" key="6">
    <source>
        <dbReference type="RuleBase" id="RU003557"/>
    </source>
</evidence>
<keyword evidence="4 6" id="KW-0012">Acyltransferase</keyword>
<dbReference type="GO" id="GO:0003988">
    <property type="term" value="F:acetyl-CoA C-acyltransferase activity"/>
    <property type="evidence" value="ECO:0007669"/>
    <property type="project" value="UniProtKB-EC"/>
</dbReference>
<dbReference type="RefSeq" id="WP_146918338.1">
    <property type="nucleotide sequence ID" value="NZ_CP042430.1"/>
</dbReference>
<dbReference type="InterPro" id="IPR020617">
    <property type="entry name" value="Thiolase_C"/>
</dbReference>
<feature type="domain" description="Thiolase N-terminal" evidence="7">
    <location>
        <begin position="5"/>
        <end position="255"/>
    </location>
</feature>
<evidence type="ECO:0000259" key="8">
    <source>
        <dbReference type="Pfam" id="PF02803"/>
    </source>
</evidence>
<dbReference type="PANTHER" id="PTHR43853">
    <property type="entry name" value="3-KETOACYL-COA THIOLASE, PEROXISOMAL"/>
    <property type="match status" value="1"/>
</dbReference>
<dbReference type="PANTHER" id="PTHR43853:SF21">
    <property type="entry name" value="STEROID 3-KETOACYL-COA THIOLASE"/>
    <property type="match status" value="1"/>
</dbReference>
<evidence type="ECO:0000256" key="1">
    <source>
        <dbReference type="ARBA" id="ARBA00005189"/>
    </source>
</evidence>
<dbReference type="Gene3D" id="3.40.47.10">
    <property type="match status" value="1"/>
</dbReference>
<dbReference type="InterPro" id="IPR020615">
    <property type="entry name" value="Thiolase_acyl_enz_int_AS"/>
</dbReference>
<reference evidence="9 10" key="1">
    <citation type="journal article" date="2018" name="J. Microbiol.">
        <title>Baekduia soli gen. nov., sp. nov., a novel bacterium isolated from the soil of Baekdu Mountain and proposal of a novel family name, Baekduiaceae fam. nov.</title>
        <authorList>
            <person name="An D.S."/>
            <person name="Siddiqi M.Z."/>
            <person name="Kim K.H."/>
            <person name="Yu H.S."/>
            <person name="Im W.T."/>
        </authorList>
    </citation>
    <scope>NUCLEOTIDE SEQUENCE [LARGE SCALE GENOMIC DNA]</scope>
    <source>
        <strain evidence="9 10">BR7-21</strain>
    </source>
</reference>
<evidence type="ECO:0000256" key="2">
    <source>
        <dbReference type="ARBA" id="ARBA00010982"/>
    </source>
</evidence>
<protein>
    <submittedName>
        <fullName evidence="9">Acetyl-CoA C-acyltransferase</fullName>
        <ecNumber evidence="9">2.3.1.16</ecNumber>
    </submittedName>
</protein>
<dbReference type="InterPro" id="IPR020613">
    <property type="entry name" value="Thiolase_CS"/>
</dbReference>
<dbReference type="InterPro" id="IPR002155">
    <property type="entry name" value="Thiolase"/>
</dbReference>
<accession>A0A5B8U432</accession>
<dbReference type="SUPFAM" id="SSF53901">
    <property type="entry name" value="Thiolase-like"/>
    <property type="match status" value="2"/>
</dbReference>
<feature type="active site" description="Proton acceptor" evidence="5">
    <location>
        <position position="372"/>
    </location>
</feature>
<keyword evidence="3 6" id="KW-0808">Transferase</keyword>
<feature type="domain" description="Thiolase C-terminal" evidence="8">
    <location>
        <begin position="264"/>
        <end position="385"/>
    </location>
</feature>
<evidence type="ECO:0000256" key="5">
    <source>
        <dbReference type="PIRSR" id="PIRSR000429-1"/>
    </source>
</evidence>
<evidence type="ECO:0000256" key="3">
    <source>
        <dbReference type="ARBA" id="ARBA00022679"/>
    </source>
</evidence>
<dbReference type="EC" id="2.3.1.16" evidence="9"/>
<dbReference type="PROSITE" id="PS00098">
    <property type="entry name" value="THIOLASE_1"/>
    <property type="match status" value="1"/>
</dbReference>
<dbReference type="InterPro" id="IPR020616">
    <property type="entry name" value="Thiolase_N"/>
</dbReference>
<name>A0A5B8U432_9ACTN</name>
<comment type="similarity">
    <text evidence="2 6">Belongs to the thiolase-like superfamily. Thiolase family.</text>
</comment>
<dbReference type="InterPro" id="IPR050215">
    <property type="entry name" value="Thiolase-like_sf_Thiolase"/>
</dbReference>
<organism evidence="9 10">
    <name type="scientific">Baekduia soli</name>
    <dbReference type="NCBI Taxonomy" id="496014"/>
    <lineage>
        <taxon>Bacteria</taxon>
        <taxon>Bacillati</taxon>
        <taxon>Actinomycetota</taxon>
        <taxon>Thermoleophilia</taxon>
        <taxon>Solirubrobacterales</taxon>
        <taxon>Baekduiaceae</taxon>
        <taxon>Baekduia</taxon>
    </lineage>
</organism>
<feature type="active site" description="Acyl-thioester intermediate" evidence="5">
    <location>
        <position position="92"/>
    </location>
</feature>
<dbReference type="GO" id="GO:0010124">
    <property type="term" value="P:phenylacetate catabolic process"/>
    <property type="evidence" value="ECO:0007669"/>
    <property type="project" value="TreeGrafter"/>
</dbReference>
<proteinExistence type="inferred from homology"/>
<evidence type="ECO:0000313" key="9">
    <source>
        <dbReference type="EMBL" id="QEC47645.1"/>
    </source>
</evidence>
<dbReference type="OrthoDB" id="9764638at2"/>
<keyword evidence="10" id="KW-1185">Reference proteome</keyword>
<dbReference type="GO" id="GO:0006635">
    <property type="term" value="P:fatty acid beta-oxidation"/>
    <property type="evidence" value="ECO:0007669"/>
    <property type="project" value="TreeGrafter"/>
</dbReference>
<feature type="active site" description="Proton acceptor" evidence="5">
    <location>
        <position position="342"/>
    </location>
</feature>
<dbReference type="PIRSF" id="PIRSF000429">
    <property type="entry name" value="Ac-CoA_Ac_transf"/>
    <property type="match status" value="1"/>
</dbReference>
<gene>
    <name evidence="9" type="ORF">FSW04_08705</name>
</gene>
<dbReference type="AlphaFoldDB" id="A0A5B8U432"/>
<dbReference type="NCBIfam" id="TIGR01930">
    <property type="entry name" value="AcCoA-C-Actrans"/>
    <property type="match status" value="1"/>
</dbReference>
<dbReference type="CDD" id="cd00751">
    <property type="entry name" value="thiolase"/>
    <property type="match status" value="1"/>
</dbReference>
<dbReference type="Proteomes" id="UP000321805">
    <property type="component" value="Chromosome"/>
</dbReference>
<dbReference type="PROSITE" id="PS00737">
    <property type="entry name" value="THIOLASE_2"/>
    <property type="match status" value="1"/>
</dbReference>
<dbReference type="KEGG" id="bsol:FSW04_08705"/>
<evidence type="ECO:0000259" key="7">
    <source>
        <dbReference type="Pfam" id="PF00108"/>
    </source>
</evidence>
<dbReference type="FunFam" id="3.40.47.10:FF:000010">
    <property type="entry name" value="Acetyl-CoA acetyltransferase (Thiolase)"/>
    <property type="match status" value="1"/>
</dbReference>